<gene>
    <name evidence="1" type="ORF">BDN72DRAFT_721217</name>
</gene>
<dbReference type="Proteomes" id="UP000308600">
    <property type="component" value="Unassembled WGS sequence"/>
</dbReference>
<reference evidence="1 2" key="1">
    <citation type="journal article" date="2019" name="Nat. Ecol. Evol.">
        <title>Megaphylogeny resolves global patterns of mushroom evolution.</title>
        <authorList>
            <person name="Varga T."/>
            <person name="Krizsan K."/>
            <person name="Foldi C."/>
            <person name="Dima B."/>
            <person name="Sanchez-Garcia M."/>
            <person name="Sanchez-Ramirez S."/>
            <person name="Szollosi G.J."/>
            <person name="Szarkandi J.G."/>
            <person name="Papp V."/>
            <person name="Albert L."/>
            <person name="Andreopoulos W."/>
            <person name="Angelini C."/>
            <person name="Antonin V."/>
            <person name="Barry K.W."/>
            <person name="Bougher N.L."/>
            <person name="Buchanan P."/>
            <person name="Buyck B."/>
            <person name="Bense V."/>
            <person name="Catcheside P."/>
            <person name="Chovatia M."/>
            <person name="Cooper J."/>
            <person name="Damon W."/>
            <person name="Desjardin D."/>
            <person name="Finy P."/>
            <person name="Geml J."/>
            <person name="Haridas S."/>
            <person name="Hughes K."/>
            <person name="Justo A."/>
            <person name="Karasinski D."/>
            <person name="Kautmanova I."/>
            <person name="Kiss B."/>
            <person name="Kocsube S."/>
            <person name="Kotiranta H."/>
            <person name="LaButti K.M."/>
            <person name="Lechner B.E."/>
            <person name="Liimatainen K."/>
            <person name="Lipzen A."/>
            <person name="Lukacs Z."/>
            <person name="Mihaltcheva S."/>
            <person name="Morgado L.N."/>
            <person name="Niskanen T."/>
            <person name="Noordeloos M.E."/>
            <person name="Ohm R.A."/>
            <person name="Ortiz-Santana B."/>
            <person name="Ovrebo C."/>
            <person name="Racz N."/>
            <person name="Riley R."/>
            <person name="Savchenko A."/>
            <person name="Shiryaev A."/>
            <person name="Soop K."/>
            <person name="Spirin V."/>
            <person name="Szebenyi C."/>
            <person name="Tomsovsky M."/>
            <person name="Tulloss R.E."/>
            <person name="Uehling J."/>
            <person name="Grigoriev I.V."/>
            <person name="Vagvolgyi C."/>
            <person name="Papp T."/>
            <person name="Martin F.M."/>
            <person name="Miettinen O."/>
            <person name="Hibbett D.S."/>
            <person name="Nagy L.G."/>
        </authorList>
    </citation>
    <scope>NUCLEOTIDE SEQUENCE [LARGE SCALE GENOMIC DNA]</scope>
    <source>
        <strain evidence="1 2">NL-1719</strain>
    </source>
</reference>
<name>A0ACD3AUN9_9AGAR</name>
<evidence type="ECO:0000313" key="1">
    <source>
        <dbReference type="EMBL" id="TFK69042.1"/>
    </source>
</evidence>
<protein>
    <submittedName>
        <fullName evidence="1">Uncharacterized protein</fullName>
    </submittedName>
</protein>
<dbReference type="EMBL" id="ML208339">
    <property type="protein sequence ID" value="TFK69042.1"/>
    <property type="molecule type" value="Genomic_DNA"/>
</dbReference>
<sequence length="118" mass="14096">HIDEFFSQFPEFDYDPYAHPSSEFQRLSELKGWDWDKPSRDIPQTAWDTRHQFRTALVRQFNKTYGKDENRLEAWQKLCERLQYDPIPNTLKECRALVKSTHVNLIDLLAIENTGRPV</sequence>
<evidence type="ECO:0000313" key="2">
    <source>
        <dbReference type="Proteomes" id="UP000308600"/>
    </source>
</evidence>
<feature type="non-terminal residue" evidence="1">
    <location>
        <position position="118"/>
    </location>
</feature>
<feature type="non-terminal residue" evidence="1">
    <location>
        <position position="1"/>
    </location>
</feature>
<keyword evidence="2" id="KW-1185">Reference proteome</keyword>
<proteinExistence type="predicted"/>
<accession>A0ACD3AUN9</accession>
<organism evidence="1 2">
    <name type="scientific">Pluteus cervinus</name>
    <dbReference type="NCBI Taxonomy" id="181527"/>
    <lineage>
        <taxon>Eukaryota</taxon>
        <taxon>Fungi</taxon>
        <taxon>Dikarya</taxon>
        <taxon>Basidiomycota</taxon>
        <taxon>Agaricomycotina</taxon>
        <taxon>Agaricomycetes</taxon>
        <taxon>Agaricomycetidae</taxon>
        <taxon>Agaricales</taxon>
        <taxon>Pluteineae</taxon>
        <taxon>Pluteaceae</taxon>
        <taxon>Pluteus</taxon>
    </lineage>
</organism>